<feature type="transmembrane region" description="Helical" evidence="1">
    <location>
        <begin position="404"/>
        <end position="426"/>
    </location>
</feature>
<dbReference type="Pfam" id="PF06744">
    <property type="entry name" value="IcmF_C"/>
    <property type="match status" value="1"/>
</dbReference>
<evidence type="ECO:0000259" key="4">
    <source>
        <dbReference type="Pfam" id="PF14331"/>
    </source>
</evidence>
<dbReference type="Proteomes" id="UP000093281">
    <property type="component" value="Unassembled WGS sequence"/>
</dbReference>
<dbReference type="NCBIfam" id="TIGR03348">
    <property type="entry name" value="VI_IcmF"/>
    <property type="match status" value="1"/>
</dbReference>
<dbReference type="InterPro" id="IPR017731">
    <property type="entry name" value="TssM1-like"/>
</dbReference>
<dbReference type="OrthoDB" id="9758229at2"/>
<name>A0A1C0B334_9BACT</name>
<evidence type="ECO:0008006" key="7">
    <source>
        <dbReference type="Google" id="ProtNLM"/>
    </source>
</evidence>
<dbReference type="Gene3D" id="3.40.50.300">
    <property type="entry name" value="P-loop containing nucleotide triphosphate hydrolases"/>
    <property type="match status" value="1"/>
</dbReference>
<protein>
    <recommendedName>
        <fullName evidence="7">Type VI secretion system membrane subunit TssM</fullName>
    </recommendedName>
</protein>
<feature type="domain" description="IcmF-related" evidence="3">
    <location>
        <begin position="494"/>
        <end position="747"/>
    </location>
</feature>
<keyword evidence="1" id="KW-0472">Membrane</keyword>
<dbReference type="PANTHER" id="PTHR36153">
    <property type="entry name" value="INNER MEMBRANE PROTEIN-RELATED"/>
    <property type="match status" value="1"/>
</dbReference>
<dbReference type="SUPFAM" id="SSF52540">
    <property type="entry name" value="P-loop containing nucleoside triphosphate hydrolases"/>
    <property type="match status" value="1"/>
</dbReference>
<sequence length="1116" mass="131519">MSKLKNKFSIILIISSFILSLIVVFIFPLIFNSFEAIYFRLLIAFLIFFGTLTTILLIKLYGKKETKEFIEAKALENLYKNEIKQKVKLLKQKFNDALKIVKRASVYKIKSRYELPWYLVLGEEGEGKSSLVKYSGLTFPINYEDKNIDDNEGFKWYFSEKSIFIDLPGHYIQQTKNPEDPILWKYFLKLFSKKRWRRPINGIILTISIDTFLNRSNKDLENFAKQLRDRFDELSQIFKSSIPIYLVLTKSDKIDGFNEYFNTLSKDEKSEIFGITFKNKDLENNNISSEFTELIQRLNSSIIDKIHTEWIEENREKIFLFTEKLSHLVSKVTYFTDICFSKTRYRKPLMLRGIYFTTIERNYSLSEKPKALFMKKLLKDLIFEEADIGIIDKNYQKLVKKTQVITYTASALIILFCSFFMINSFVNLNDKLSQYKEEIIELVDLQNKIDNNMNLEELSIVLKQFRVVNNLEEDLRTNNFFNKIFFKFDNKSNSIRDVYNKDLLALLLNKSVNQIENNLRKDLNDFSKTWDNTKAYLMLNIEEKREKSFLQNYMESNWKRIINSEETQKNLAIDWANLLELDFKYNIKQHLVDKSRANLIKVSTEQLTYEEWRDKFKYLDKKSFSFSEILGENTYLFRGTKYKIPGLYTKAGYDIVLADGAKVLDDILDNSWIIGNKINLSKKERKDYYDKIIRYYFADYKRYWDEALASLTVVTYTDLFELNNQLAIFLSPESPIITILKNLKINTNLFSPIEILQKSISEDNKLADKSTLNLAENDVIDSRSVKSLREYYKNYNELLDDDYKRKGPINSLFSEFSKIYEIMNNINSSINLEKDSFDIISNRVQGKISPMLVELNLMPIQIKKWYGTVIQANLGFIVKYAKSYILNQYNRDVMSFYNDRLRDKYPINNSSNINTNLDDFSEFFRKDGIFDSFYKKFISNFIEINYKNSVVESRNIDGNRLSFSQEFVDSLVHAEEIRKSIFKNDGTLGFSINIKPSFLSTNLATSEFYYDSNILLYEHGPIISKRISWPNIQYISNLKFKLFDLSNKIVIEEYIGNDEWAIFKFLDKNNLSKGENHTLDINYSKYGYESSYIIDGSIVPLYLRSNGLKFSLPSGL</sequence>
<reference evidence="6" key="1">
    <citation type="submission" date="2015-05" db="EMBL/GenBank/DDBJ databases">
        <authorList>
            <person name="Rovetto F."/>
            <person name="Cocolin L."/>
            <person name="Illeghems K."/>
            <person name="Van Nieuwerburgh F."/>
            <person name="Houf K."/>
        </authorList>
    </citation>
    <scope>NUCLEOTIDE SEQUENCE [LARGE SCALE GENOMIC DNA]</scope>
    <source>
        <strain evidence="6">DU22</strain>
    </source>
</reference>
<dbReference type="Pfam" id="PF14331">
    <property type="entry name" value="IcmF-related_N"/>
    <property type="match status" value="1"/>
</dbReference>
<feature type="domain" description="Type VI secretion system IcmF C-terminal" evidence="2">
    <location>
        <begin position="993"/>
        <end position="1094"/>
    </location>
</feature>
<keyword evidence="1" id="KW-1133">Transmembrane helix</keyword>
<dbReference type="InterPro" id="IPR009612">
    <property type="entry name" value="IcmF-rel"/>
</dbReference>
<gene>
    <name evidence="5" type="ORF">AAX29_02011</name>
</gene>
<evidence type="ECO:0000259" key="2">
    <source>
        <dbReference type="Pfam" id="PF06744"/>
    </source>
</evidence>
<dbReference type="PANTHER" id="PTHR36153:SF1">
    <property type="entry name" value="TYPE VI SECRETION SYSTEM COMPONENT TSSM1"/>
    <property type="match status" value="1"/>
</dbReference>
<evidence type="ECO:0000313" key="5">
    <source>
        <dbReference type="EMBL" id="OCL96679.1"/>
    </source>
</evidence>
<organism evidence="5 6">
    <name type="scientific">Aliarcobacter thereius</name>
    <dbReference type="NCBI Taxonomy" id="544718"/>
    <lineage>
        <taxon>Bacteria</taxon>
        <taxon>Pseudomonadati</taxon>
        <taxon>Campylobacterota</taxon>
        <taxon>Epsilonproteobacteria</taxon>
        <taxon>Campylobacterales</taxon>
        <taxon>Arcobacteraceae</taxon>
        <taxon>Aliarcobacter</taxon>
    </lineage>
</organism>
<dbReference type="EMBL" id="LCUJ01000013">
    <property type="protein sequence ID" value="OCL96679.1"/>
    <property type="molecule type" value="Genomic_DNA"/>
</dbReference>
<dbReference type="InterPro" id="IPR027417">
    <property type="entry name" value="P-loop_NTPase"/>
</dbReference>
<dbReference type="InterPro" id="IPR025743">
    <property type="entry name" value="TssM1_N"/>
</dbReference>
<feature type="transmembrane region" description="Helical" evidence="1">
    <location>
        <begin position="12"/>
        <end position="31"/>
    </location>
</feature>
<evidence type="ECO:0000313" key="6">
    <source>
        <dbReference type="Proteomes" id="UP000093281"/>
    </source>
</evidence>
<dbReference type="InterPro" id="IPR053156">
    <property type="entry name" value="T6SS_TssM-like"/>
</dbReference>
<evidence type="ECO:0000259" key="3">
    <source>
        <dbReference type="Pfam" id="PF06761"/>
    </source>
</evidence>
<dbReference type="PATRIC" id="fig|544718.51.peg.1980"/>
<proteinExistence type="predicted"/>
<feature type="transmembrane region" description="Helical" evidence="1">
    <location>
        <begin position="37"/>
        <end position="58"/>
    </location>
</feature>
<dbReference type="AlphaFoldDB" id="A0A1C0B334"/>
<dbReference type="InterPro" id="IPR010623">
    <property type="entry name" value="IcmF_C"/>
</dbReference>
<feature type="domain" description="Type VI secretion system component TssM1 N-terminal" evidence="4">
    <location>
        <begin position="180"/>
        <end position="409"/>
    </location>
</feature>
<evidence type="ECO:0000256" key="1">
    <source>
        <dbReference type="SAM" id="Phobius"/>
    </source>
</evidence>
<accession>A0A1C0B334</accession>
<dbReference type="Pfam" id="PF06761">
    <property type="entry name" value="IcmF-related"/>
    <property type="match status" value="1"/>
</dbReference>
<dbReference type="RefSeq" id="WP_066187673.1">
    <property type="nucleotide sequence ID" value="NZ_LCUJ01000013.1"/>
</dbReference>
<comment type="caution">
    <text evidence="5">The sequence shown here is derived from an EMBL/GenBank/DDBJ whole genome shotgun (WGS) entry which is preliminary data.</text>
</comment>
<keyword evidence="1" id="KW-0812">Transmembrane</keyword>